<dbReference type="PATRIC" id="fig|754477.3.peg.2343"/>
<evidence type="ECO:0000256" key="2">
    <source>
        <dbReference type="ARBA" id="ARBA00023004"/>
    </source>
</evidence>
<dbReference type="PANTHER" id="PTHR35303:SF5">
    <property type="entry name" value="OS02G0197800 PROTEIN"/>
    <property type="match status" value="1"/>
</dbReference>
<dbReference type="HOGENOM" id="CLU_117841_0_1_6"/>
<dbReference type="AlphaFoldDB" id="I1YKR7"/>
<evidence type="ECO:0000313" key="4">
    <source>
        <dbReference type="EMBL" id="AFJ03510.1"/>
    </source>
</evidence>
<dbReference type="Proteomes" id="UP000009145">
    <property type="component" value="Chromosome"/>
</dbReference>
<name>I1YKR7_METFJ</name>
<dbReference type="GO" id="GO:0046872">
    <property type="term" value="F:metal ion binding"/>
    <property type="evidence" value="ECO:0007669"/>
    <property type="project" value="UniProtKB-KW"/>
</dbReference>
<keyword evidence="5" id="KW-1185">Reference proteome</keyword>
<sequence>MMAKMPIPTDITLHQKSRQLSLSYDAQHFHLSAEYLRVHSPSAEVQGHGPGQDVLQTNKESVAILKIEPVGHYAIKIYFDDGHDSGLFTWDYLYELATQYEHKWQTYLQRLQQAGFQRSTV</sequence>
<dbReference type="PANTHER" id="PTHR35303">
    <property type="entry name" value="OS02G0197800 PROTEIN"/>
    <property type="match status" value="1"/>
</dbReference>
<reference evidence="4 5" key="1">
    <citation type="journal article" date="2012" name="J. Bacteriol.">
        <title>Complete genome sequences of Methylophaga sp. strain JAM1 and Methylophaga sp. strain JAM7.</title>
        <authorList>
            <person name="Villeneuve C."/>
            <person name="Martineau C."/>
            <person name="Mauffrey F."/>
            <person name="Villemur R."/>
        </authorList>
    </citation>
    <scope>NUCLEOTIDE SEQUENCE [LARGE SCALE GENOMIC DNA]</scope>
    <source>
        <strain evidence="4 5">JAM7</strain>
    </source>
</reference>
<gene>
    <name evidence="4" type="ordered locus">Q7C_2376</name>
</gene>
<dbReference type="Gene3D" id="3.30.2020.30">
    <property type="match status" value="1"/>
</dbReference>
<evidence type="ECO:0000259" key="3">
    <source>
        <dbReference type="Pfam" id="PF06155"/>
    </source>
</evidence>
<proteinExistence type="predicted"/>
<feature type="domain" description="Gamma-butyrobetaine hydroxylase-like N-terminal" evidence="3">
    <location>
        <begin position="11"/>
        <end position="94"/>
    </location>
</feature>
<dbReference type="STRING" id="754477.Q7C_2376"/>
<organism evidence="4 5">
    <name type="scientific">Methylophaga frappieri (strain ATCC BAA-2434 / DSM 25690 / JAM7)</name>
    <dbReference type="NCBI Taxonomy" id="754477"/>
    <lineage>
        <taxon>Bacteria</taxon>
        <taxon>Pseudomonadati</taxon>
        <taxon>Pseudomonadota</taxon>
        <taxon>Gammaproteobacteria</taxon>
        <taxon>Thiotrichales</taxon>
        <taxon>Piscirickettsiaceae</taxon>
        <taxon>Methylophaga</taxon>
    </lineage>
</organism>
<keyword evidence="2" id="KW-0408">Iron</keyword>
<dbReference type="InterPro" id="IPR038492">
    <property type="entry name" value="GBBH-like_N_sf"/>
</dbReference>
<evidence type="ECO:0000256" key="1">
    <source>
        <dbReference type="ARBA" id="ARBA00022723"/>
    </source>
</evidence>
<dbReference type="EMBL" id="CP003380">
    <property type="protein sequence ID" value="AFJ03510.1"/>
    <property type="molecule type" value="Genomic_DNA"/>
</dbReference>
<evidence type="ECO:0000313" key="5">
    <source>
        <dbReference type="Proteomes" id="UP000009145"/>
    </source>
</evidence>
<keyword evidence="1" id="KW-0479">Metal-binding</keyword>
<accession>I1YKR7</accession>
<dbReference type="eggNOG" id="COG3536">
    <property type="taxonomic scope" value="Bacteria"/>
</dbReference>
<dbReference type="KEGG" id="mec:Q7C_2376"/>
<dbReference type="Pfam" id="PF06155">
    <property type="entry name" value="GBBH-like_N"/>
    <property type="match status" value="1"/>
</dbReference>
<protein>
    <recommendedName>
        <fullName evidence="3">Gamma-butyrobetaine hydroxylase-like N-terminal domain-containing protein</fullName>
    </recommendedName>
</protein>
<dbReference type="InterPro" id="IPR010376">
    <property type="entry name" value="GBBH-like_N"/>
</dbReference>